<feature type="compositionally biased region" description="Basic and acidic residues" evidence="1">
    <location>
        <begin position="64"/>
        <end position="75"/>
    </location>
</feature>
<feature type="compositionally biased region" description="Pro residues" evidence="1">
    <location>
        <begin position="335"/>
        <end position="344"/>
    </location>
</feature>
<dbReference type="RefSeq" id="XP_040689146.1">
    <property type="nucleotide sequence ID" value="XM_040833091.1"/>
</dbReference>
<dbReference type="Pfam" id="PF17104">
    <property type="entry name" value="YBL010C_LAA2"/>
    <property type="match status" value="1"/>
</dbReference>
<name>A0A1L9RKL3_ASPWE</name>
<gene>
    <name evidence="2" type="ORF">ASPWEDRAFT_28102</name>
</gene>
<dbReference type="PANTHER" id="PTHR38698">
    <property type="entry name" value="EXPRESSED PROTEIN"/>
    <property type="match status" value="1"/>
</dbReference>
<proteinExistence type="predicted"/>
<dbReference type="EMBL" id="KV878212">
    <property type="protein sequence ID" value="OJJ35470.1"/>
    <property type="molecule type" value="Genomic_DNA"/>
</dbReference>
<dbReference type="GeneID" id="63748939"/>
<feature type="compositionally biased region" description="Low complexity" evidence="1">
    <location>
        <begin position="238"/>
        <end position="248"/>
    </location>
</feature>
<sequence>MSERHSRPSSPYLEPPSKSFEGEDIGVQESASNSDEEHFSDATEGNQHSHSRSPSGRTSPVPRTRVEKVDEDPSHGDVPGTPAYEKRGQDAVPDEIEVIPEGSRSRSHSAAGSQGRSPSPGAIPRTLVEKIDPSEPAHGEVPGTAAYEQRKADAVPDIVTTVPESDDKPPSPSAEASEPNAADVDVPETLLSRVDSIPNEDGKPRQRAHKRSPSDALPDSTETIQDVPAQDVRERLTNSDSTTSLSNSPENRDQPSLTESNNDHNDSNDDDAGNVDTENATHPGPSQDEAPMDDFDDFAEEQDDMGDDDFGDFDDGFQEGEIADSENMDQGDVNPPQPPPPSVPPLVEFDTFRSLPHLFAALESPLDDLFPASKNVSSLPPVEPIPNSSAIFSTERSLSLWSQLVAPPPLQPQNWVKSRIRRLFLVSLGVPVDLDEILPASKQKKLVLPSINLDGSESTSLDGPQGQAKKDGLQGGPENAGTSSTASRSRTSRRRDAPPPELDLSAVRRLCATTDAALGGLTEPELKGHVTELEQVTLRASTVLEYWLKRRDGLVSEKEAFEGVIENLVSHARRVRK</sequence>
<feature type="compositionally biased region" description="Low complexity" evidence="1">
    <location>
        <begin position="108"/>
        <end position="117"/>
    </location>
</feature>
<evidence type="ECO:0000313" key="2">
    <source>
        <dbReference type="EMBL" id="OJJ35470.1"/>
    </source>
</evidence>
<protein>
    <submittedName>
        <fullName evidence="2">Uncharacterized protein</fullName>
    </submittedName>
</protein>
<reference evidence="3" key="1">
    <citation type="journal article" date="2017" name="Genome Biol.">
        <title>Comparative genomics reveals high biological diversity and specific adaptations in the industrially and medically important fungal genus Aspergillus.</title>
        <authorList>
            <person name="de Vries R.P."/>
            <person name="Riley R."/>
            <person name="Wiebenga A."/>
            <person name="Aguilar-Osorio G."/>
            <person name="Amillis S."/>
            <person name="Uchima C.A."/>
            <person name="Anderluh G."/>
            <person name="Asadollahi M."/>
            <person name="Askin M."/>
            <person name="Barry K."/>
            <person name="Battaglia E."/>
            <person name="Bayram O."/>
            <person name="Benocci T."/>
            <person name="Braus-Stromeyer S.A."/>
            <person name="Caldana C."/>
            <person name="Canovas D."/>
            <person name="Cerqueira G.C."/>
            <person name="Chen F."/>
            <person name="Chen W."/>
            <person name="Choi C."/>
            <person name="Clum A."/>
            <person name="Dos Santos R.A."/>
            <person name="Damasio A.R."/>
            <person name="Diallinas G."/>
            <person name="Emri T."/>
            <person name="Fekete E."/>
            <person name="Flipphi M."/>
            <person name="Freyberg S."/>
            <person name="Gallo A."/>
            <person name="Gournas C."/>
            <person name="Habgood R."/>
            <person name="Hainaut M."/>
            <person name="Harispe M.L."/>
            <person name="Henrissat B."/>
            <person name="Hilden K.S."/>
            <person name="Hope R."/>
            <person name="Hossain A."/>
            <person name="Karabika E."/>
            <person name="Karaffa L."/>
            <person name="Karanyi Z."/>
            <person name="Krasevec N."/>
            <person name="Kuo A."/>
            <person name="Kusch H."/>
            <person name="LaButti K."/>
            <person name="Lagendijk E.L."/>
            <person name="Lapidus A."/>
            <person name="Levasseur A."/>
            <person name="Lindquist E."/>
            <person name="Lipzen A."/>
            <person name="Logrieco A.F."/>
            <person name="MacCabe A."/>
            <person name="Maekelae M.R."/>
            <person name="Malavazi I."/>
            <person name="Melin P."/>
            <person name="Meyer V."/>
            <person name="Mielnichuk N."/>
            <person name="Miskei M."/>
            <person name="Molnar A.P."/>
            <person name="Mule G."/>
            <person name="Ngan C.Y."/>
            <person name="Orejas M."/>
            <person name="Orosz E."/>
            <person name="Ouedraogo J.P."/>
            <person name="Overkamp K.M."/>
            <person name="Park H.-S."/>
            <person name="Perrone G."/>
            <person name="Piumi F."/>
            <person name="Punt P.J."/>
            <person name="Ram A.F."/>
            <person name="Ramon A."/>
            <person name="Rauscher S."/>
            <person name="Record E."/>
            <person name="Riano-Pachon D.M."/>
            <person name="Robert V."/>
            <person name="Roehrig J."/>
            <person name="Ruller R."/>
            <person name="Salamov A."/>
            <person name="Salih N.S."/>
            <person name="Samson R.A."/>
            <person name="Sandor E."/>
            <person name="Sanguinetti M."/>
            <person name="Schuetze T."/>
            <person name="Sepcic K."/>
            <person name="Shelest E."/>
            <person name="Sherlock G."/>
            <person name="Sophianopoulou V."/>
            <person name="Squina F.M."/>
            <person name="Sun H."/>
            <person name="Susca A."/>
            <person name="Todd R.B."/>
            <person name="Tsang A."/>
            <person name="Unkles S.E."/>
            <person name="van de Wiele N."/>
            <person name="van Rossen-Uffink D."/>
            <person name="Oliveira J.V."/>
            <person name="Vesth T.C."/>
            <person name="Visser J."/>
            <person name="Yu J.-H."/>
            <person name="Zhou M."/>
            <person name="Andersen M.R."/>
            <person name="Archer D.B."/>
            <person name="Baker S.E."/>
            <person name="Benoit I."/>
            <person name="Brakhage A.A."/>
            <person name="Braus G.H."/>
            <person name="Fischer R."/>
            <person name="Frisvad J.C."/>
            <person name="Goldman G.H."/>
            <person name="Houbraken J."/>
            <person name="Oakley B."/>
            <person name="Pocsi I."/>
            <person name="Scazzocchio C."/>
            <person name="Seiboth B."/>
            <person name="vanKuyk P.A."/>
            <person name="Wortman J."/>
            <person name="Dyer P.S."/>
            <person name="Grigoriev I.V."/>
        </authorList>
    </citation>
    <scope>NUCLEOTIDE SEQUENCE [LARGE SCALE GENOMIC DNA]</scope>
    <source>
        <strain evidence="3">DTO 134E9</strain>
    </source>
</reference>
<dbReference type="VEuPathDB" id="FungiDB:ASPWEDRAFT_28102"/>
<feature type="region of interest" description="Disordered" evidence="1">
    <location>
        <begin position="1"/>
        <end position="344"/>
    </location>
</feature>
<dbReference type="PANTHER" id="PTHR38698:SF1">
    <property type="entry name" value="FUNGAL PROTEIN"/>
    <property type="match status" value="1"/>
</dbReference>
<dbReference type="InterPro" id="IPR031355">
    <property type="entry name" value="YBL010C/LAA2-like"/>
</dbReference>
<feature type="compositionally biased region" description="Basic and acidic residues" evidence="1">
    <location>
        <begin position="127"/>
        <end position="138"/>
    </location>
</feature>
<keyword evidence="3" id="KW-1185">Reference proteome</keyword>
<feature type="region of interest" description="Disordered" evidence="1">
    <location>
        <begin position="455"/>
        <end position="503"/>
    </location>
</feature>
<accession>A0A1L9RKL3</accession>
<organism evidence="2 3">
    <name type="scientific">Aspergillus wentii DTO 134E9</name>
    <dbReference type="NCBI Taxonomy" id="1073089"/>
    <lineage>
        <taxon>Eukaryota</taxon>
        <taxon>Fungi</taxon>
        <taxon>Dikarya</taxon>
        <taxon>Ascomycota</taxon>
        <taxon>Pezizomycotina</taxon>
        <taxon>Eurotiomycetes</taxon>
        <taxon>Eurotiomycetidae</taxon>
        <taxon>Eurotiales</taxon>
        <taxon>Aspergillaceae</taxon>
        <taxon>Aspergillus</taxon>
        <taxon>Aspergillus subgen. Cremei</taxon>
    </lineage>
</organism>
<evidence type="ECO:0000313" key="3">
    <source>
        <dbReference type="Proteomes" id="UP000184383"/>
    </source>
</evidence>
<dbReference type="Proteomes" id="UP000184383">
    <property type="component" value="Unassembled WGS sequence"/>
</dbReference>
<feature type="compositionally biased region" description="Acidic residues" evidence="1">
    <location>
        <begin position="290"/>
        <end position="329"/>
    </location>
</feature>
<evidence type="ECO:0000256" key="1">
    <source>
        <dbReference type="SAM" id="MobiDB-lite"/>
    </source>
</evidence>
<feature type="compositionally biased region" description="Low complexity" evidence="1">
    <location>
        <begin position="173"/>
        <end position="183"/>
    </location>
</feature>
<dbReference type="OrthoDB" id="5378975at2759"/>
<dbReference type="AlphaFoldDB" id="A0A1L9RKL3"/>
<feature type="compositionally biased region" description="Polar residues" evidence="1">
    <location>
        <begin position="43"/>
        <end position="58"/>
    </location>
</feature>
<dbReference type="STRING" id="1073089.A0A1L9RKL3"/>